<dbReference type="SUPFAM" id="SSF52833">
    <property type="entry name" value="Thioredoxin-like"/>
    <property type="match status" value="1"/>
</dbReference>
<proteinExistence type="inferred from homology"/>
<protein>
    <recommendedName>
        <fullName evidence="1">thioredoxin-dependent peroxiredoxin</fullName>
        <ecNumber evidence="1">1.11.1.24</ecNumber>
    </recommendedName>
    <alternativeName>
        <fullName evidence="7">Thioredoxin peroxidase</fullName>
    </alternativeName>
</protein>
<evidence type="ECO:0000256" key="5">
    <source>
        <dbReference type="ARBA" id="ARBA00023157"/>
    </source>
</evidence>
<reference evidence="12" key="2">
    <citation type="journal article" date="2020" name="Nat. Commun.">
        <title>Large-scale genome sequencing of mycorrhizal fungi provides insights into the early evolution of symbiotic traits.</title>
        <authorList>
            <person name="Miyauchi S."/>
            <person name="Kiss E."/>
            <person name="Kuo A."/>
            <person name="Drula E."/>
            <person name="Kohler A."/>
            <person name="Sanchez-Garcia M."/>
            <person name="Morin E."/>
            <person name="Andreopoulos B."/>
            <person name="Barry K.W."/>
            <person name="Bonito G."/>
            <person name="Buee M."/>
            <person name="Carver A."/>
            <person name="Chen C."/>
            <person name="Cichocki N."/>
            <person name="Clum A."/>
            <person name="Culley D."/>
            <person name="Crous P.W."/>
            <person name="Fauchery L."/>
            <person name="Girlanda M."/>
            <person name="Hayes R.D."/>
            <person name="Keri Z."/>
            <person name="LaButti K."/>
            <person name="Lipzen A."/>
            <person name="Lombard V."/>
            <person name="Magnuson J."/>
            <person name="Maillard F."/>
            <person name="Murat C."/>
            <person name="Nolan M."/>
            <person name="Ohm R.A."/>
            <person name="Pangilinan J."/>
            <person name="Pereira M.F."/>
            <person name="Perotto S."/>
            <person name="Peter M."/>
            <person name="Pfister S."/>
            <person name="Riley R."/>
            <person name="Sitrit Y."/>
            <person name="Stielow J.B."/>
            <person name="Szollosi G."/>
            <person name="Zifcakova L."/>
            <person name="Stursova M."/>
            <person name="Spatafora J.W."/>
            <person name="Tedersoo L."/>
            <person name="Vaario L.M."/>
            <person name="Yamada A."/>
            <person name="Yan M."/>
            <person name="Wang P."/>
            <person name="Xu J."/>
            <person name="Bruns T."/>
            <person name="Baldrian P."/>
            <person name="Vilgalys R."/>
            <person name="Dunand C."/>
            <person name="Henrissat B."/>
            <person name="Grigoriev I.V."/>
            <person name="Hibbett D."/>
            <person name="Nagy L.G."/>
            <person name="Martin F.M."/>
        </authorList>
    </citation>
    <scope>NUCLEOTIDE SEQUENCE</scope>
    <source>
        <strain evidence="12">Prilba</strain>
    </source>
</reference>
<dbReference type="OrthoDB" id="338622at2759"/>
<evidence type="ECO:0000256" key="2">
    <source>
        <dbReference type="ARBA" id="ARBA00022559"/>
    </source>
</evidence>
<evidence type="ECO:0000256" key="10">
    <source>
        <dbReference type="SAM" id="MobiDB-lite"/>
    </source>
</evidence>
<dbReference type="PANTHER" id="PTHR42801:SF4">
    <property type="entry name" value="AHPC_TSA FAMILY PROTEIN"/>
    <property type="match status" value="1"/>
</dbReference>
<evidence type="ECO:0000256" key="4">
    <source>
        <dbReference type="ARBA" id="ARBA00023002"/>
    </source>
</evidence>
<evidence type="ECO:0000256" key="8">
    <source>
        <dbReference type="ARBA" id="ARBA00038489"/>
    </source>
</evidence>
<keyword evidence="5" id="KW-1015">Disulfide bond</keyword>
<dbReference type="AlphaFoldDB" id="A0A9P5MT86"/>
<dbReference type="Gene3D" id="3.40.30.10">
    <property type="entry name" value="Glutaredoxin"/>
    <property type="match status" value="1"/>
</dbReference>
<feature type="region of interest" description="Disordered" evidence="10">
    <location>
        <begin position="155"/>
        <end position="174"/>
    </location>
</feature>
<dbReference type="PANTHER" id="PTHR42801">
    <property type="entry name" value="THIOREDOXIN-DEPENDENT PEROXIDE REDUCTASE"/>
    <property type="match status" value="1"/>
</dbReference>
<keyword evidence="6" id="KW-0676">Redox-active center</keyword>
<feature type="domain" description="Thioredoxin" evidence="11">
    <location>
        <begin position="4"/>
        <end position="156"/>
    </location>
</feature>
<keyword evidence="4" id="KW-0560">Oxidoreductase</keyword>
<evidence type="ECO:0000256" key="7">
    <source>
        <dbReference type="ARBA" id="ARBA00032824"/>
    </source>
</evidence>
<comment type="catalytic activity">
    <reaction evidence="9">
        <text>a hydroperoxide + [thioredoxin]-dithiol = an alcohol + [thioredoxin]-disulfide + H2O</text>
        <dbReference type="Rhea" id="RHEA:62620"/>
        <dbReference type="Rhea" id="RHEA-COMP:10698"/>
        <dbReference type="Rhea" id="RHEA-COMP:10700"/>
        <dbReference type="ChEBI" id="CHEBI:15377"/>
        <dbReference type="ChEBI" id="CHEBI:29950"/>
        <dbReference type="ChEBI" id="CHEBI:30879"/>
        <dbReference type="ChEBI" id="CHEBI:35924"/>
        <dbReference type="ChEBI" id="CHEBI:50058"/>
        <dbReference type="EC" id="1.11.1.24"/>
    </reaction>
</comment>
<organism evidence="12 13">
    <name type="scientific">Russula ochroleuca</name>
    <dbReference type="NCBI Taxonomy" id="152965"/>
    <lineage>
        <taxon>Eukaryota</taxon>
        <taxon>Fungi</taxon>
        <taxon>Dikarya</taxon>
        <taxon>Basidiomycota</taxon>
        <taxon>Agaricomycotina</taxon>
        <taxon>Agaricomycetes</taxon>
        <taxon>Russulales</taxon>
        <taxon>Russulaceae</taxon>
        <taxon>Russula</taxon>
    </lineage>
</organism>
<dbReference type="GO" id="GO:0045454">
    <property type="term" value="P:cell redox homeostasis"/>
    <property type="evidence" value="ECO:0007669"/>
    <property type="project" value="TreeGrafter"/>
</dbReference>
<dbReference type="GO" id="GO:0005737">
    <property type="term" value="C:cytoplasm"/>
    <property type="evidence" value="ECO:0007669"/>
    <property type="project" value="TreeGrafter"/>
</dbReference>
<dbReference type="Proteomes" id="UP000759537">
    <property type="component" value="Unassembled WGS sequence"/>
</dbReference>
<dbReference type="InterPro" id="IPR036249">
    <property type="entry name" value="Thioredoxin-like_sf"/>
</dbReference>
<evidence type="ECO:0000259" key="11">
    <source>
        <dbReference type="PROSITE" id="PS51352"/>
    </source>
</evidence>
<dbReference type="InterPro" id="IPR050924">
    <property type="entry name" value="Peroxiredoxin_BCP/PrxQ"/>
</dbReference>
<dbReference type="Pfam" id="PF00578">
    <property type="entry name" value="AhpC-TSA"/>
    <property type="match status" value="1"/>
</dbReference>
<dbReference type="GO" id="GO:0008379">
    <property type="term" value="F:thioredoxin peroxidase activity"/>
    <property type="evidence" value="ECO:0007669"/>
    <property type="project" value="TreeGrafter"/>
</dbReference>
<evidence type="ECO:0000256" key="1">
    <source>
        <dbReference type="ARBA" id="ARBA00013017"/>
    </source>
</evidence>
<keyword evidence="3" id="KW-0049">Antioxidant</keyword>
<evidence type="ECO:0000313" key="12">
    <source>
        <dbReference type="EMBL" id="KAF8478212.1"/>
    </source>
</evidence>
<evidence type="ECO:0000313" key="13">
    <source>
        <dbReference type="Proteomes" id="UP000759537"/>
    </source>
</evidence>
<dbReference type="EC" id="1.11.1.24" evidence="1"/>
<evidence type="ECO:0000256" key="9">
    <source>
        <dbReference type="ARBA" id="ARBA00049091"/>
    </source>
</evidence>
<sequence length="174" mass="18551">MSHPLVGQSAPVLSLPNADGTTYELKPGQGKPTAVFFYPKAGTFGCTREVCAFRDALTEKVEFKDSGITVVGISPDPIAAIKDFATKHNVTYPMLSDESGEARKAYSVSRGLMGLSEGRVTFFVDSEGVVRDVFDSVINFSGHIKAVSRALEEYRNTGKPTETPAAADVPATGD</sequence>
<evidence type="ECO:0000256" key="3">
    <source>
        <dbReference type="ARBA" id="ARBA00022862"/>
    </source>
</evidence>
<accession>A0A9P5MT86</accession>
<dbReference type="EMBL" id="WHVB01000012">
    <property type="protein sequence ID" value="KAF8478212.1"/>
    <property type="molecule type" value="Genomic_DNA"/>
</dbReference>
<name>A0A9P5MT86_9AGAM</name>
<gene>
    <name evidence="12" type="ORF">DFH94DRAFT_754421</name>
</gene>
<reference evidence="12" key="1">
    <citation type="submission" date="2019-10" db="EMBL/GenBank/DDBJ databases">
        <authorList>
            <consortium name="DOE Joint Genome Institute"/>
            <person name="Kuo A."/>
            <person name="Miyauchi S."/>
            <person name="Kiss E."/>
            <person name="Drula E."/>
            <person name="Kohler A."/>
            <person name="Sanchez-Garcia M."/>
            <person name="Andreopoulos B."/>
            <person name="Barry K.W."/>
            <person name="Bonito G."/>
            <person name="Buee M."/>
            <person name="Carver A."/>
            <person name="Chen C."/>
            <person name="Cichocki N."/>
            <person name="Clum A."/>
            <person name="Culley D."/>
            <person name="Crous P.W."/>
            <person name="Fauchery L."/>
            <person name="Girlanda M."/>
            <person name="Hayes R."/>
            <person name="Keri Z."/>
            <person name="LaButti K."/>
            <person name="Lipzen A."/>
            <person name="Lombard V."/>
            <person name="Magnuson J."/>
            <person name="Maillard F."/>
            <person name="Morin E."/>
            <person name="Murat C."/>
            <person name="Nolan M."/>
            <person name="Ohm R."/>
            <person name="Pangilinan J."/>
            <person name="Pereira M."/>
            <person name="Perotto S."/>
            <person name="Peter M."/>
            <person name="Riley R."/>
            <person name="Sitrit Y."/>
            <person name="Stielow B."/>
            <person name="Szollosi G."/>
            <person name="Zifcakova L."/>
            <person name="Stursova M."/>
            <person name="Spatafora J.W."/>
            <person name="Tedersoo L."/>
            <person name="Vaario L.-M."/>
            <person name="Yamada A."/>
            <person name="Yan M."/>
            <person name="Wang P."/>
            <person name="Xu J."/>
            <person name="Bruns T."/>
            <person name="Baldrian P."/>
            <person name="Vilgalys R."/>
            <person name="Henrissat B."/>
            <person name="Grigoriev I.V."/>
            <person name="Hibbett D."/>
            <person name="Nagy L.G."/>
            <person name="Martin F.M."/>
        </authorList>
    </citation>
    <scope>NUCLEOTIDE SEQUENCE</scope>
    <source>
        <strain evidence="12">Prilba</strain>
    </source>
</reference>
<dbReference type="InterPro" id="IPR013766">
    <property type="entry name" value="Thioredoxin_domain"/>
</dbReference>
<dbReference type="InterPro" id="IPR000866">
    <property type="entry name" value="AhpC/TSA"/>
</dbReference>
<dbReference type="CDD" id="cd03017">
    <property type="entry name" value="PRX_BCP"/>
    <property type="match status" value="1"/>
</dbReference>
<comment type="caution">
    <text evidence="12">The sequence shown here is derived from an EMBL/GenBank/DDBJ whole genome shotgun (WGS) entry which is preliminary data.</text>
</comment>
<keyword evidence="2" id="KW-0575">Peroxidase</keyword>
<keyword evidence="13" id="KW-1185">Reference proteome</keyword>
<evidence type="ECO:0000256" key="6">
    <source>
        <dbReference type="ARBA" id="ARBA00023284"/>
    </source>
</evidence>
<comment type="similarity">
    <text evidence="8">Belongs to the peroxiredoxin family. BCP/PrxQ subfamily.</text>
</comment>
<dbReference type="PROSITE" id="PS51352">
    <property type="entry name" value="THIOREDOXIN_2"/>
    <property type="match status" value="1"/>
</dbReference>
<dbReference type="GO" id="GO:0034599">
    <property type="term" value="P:cellular response to oxidative stress"/>
    <property type="evidence" value="ECO:0007669"/>
    <property type="project" value="TreeGrafter"/>
</dbReference>